<evidence type="ECO:0000313" key="3">
    <source>
        <dbReference type="EMBL" id="ORA21720.1"/>
    </source>
</evidence>
<feature type="region of interest" description="Disordered" evidence="2">
    <location>
        <begin position="150"/>
        <end position="174"/>
    </location>
</feature>
<evidence type="ECO:0000256" key="2">
    <source>
        <dbReference type="SAM" id="MobiDB-lite"/>
    </source>
</evidence>
<reference evidence="3 4" key="1">
    <citation type="submission" date="2017-02" db="EMBL/GenBank/DDBJ databases">
        <title>The new phylogeny of genus Mycobacterium.</title>
        <authorList>
            <person name="Tortoli E."/>
            <person name="Trovato A."/>
            <person name="Cirillo D.M."/>
        </authorList>
    </citation>
    <scope>NUCLEOTIDE SEQUENCE [LARGE SCALE GENOMIC DNA]</scope>
    <source>
        <strain evidence="3 4">DSM 45057</strain>
    </source>
</reference>
<dbReference type="OrthoDB" id="9845268at2"/>
<organism evidence="3 4">
    <name type="scientific">Mycobacterium angelicum</name>
    <dbReference type="NCBI Taxonomy" id="470074"/>
    <lineage>
        <taxon>Bacteria</taxon>
        <taxon>Bacillati</taxon>
        <taxon>Actinomycetota</taxon>
        <taxon>Actinomycetes</taxon>
        <taxon>Mycobacteriales</taxon>
        <taxon>Mycobacteriaceae</taxon>
        <taxon>Mycobacterium</taxon>
    </lineage>
</organism>
<sequence length="174" mass="19242">MAAALRLQTQLVAAVADANRVDGALSAALTANTPAKSSGIQLVDHHWKQDPTTTTTTTTPPPECKSEDIAKLMKKIEEWNSRDRDLTRRILEHNRKKRDFNLKDPDQLAQAIEYQAEEDRLRAEKNKLVEDRRTLINDAVQCGAKIVDGKLQLPDGATTSTPTPTPIPTPTPAR</sequence>
<gene>
    <name evidence="3" type="ORF">BST12_11730</name>
</gene>
<feature type="coiled-coil region" evidence="1">
    <location>
        <begin position="69"/>
        <end position="134"/>
    </location>
</feature>
<evidence type="ECO:0000256" key="1">
    <source>
        <dbReference type="SAM" id="Coils"/>
    </source>
</evidence>
<evidence type="ECO:0000313" key="4">
    <source>
        <dbReference type="Proteomes" id="UP000192284"/>
    </source>
</evidence>
<dbReference type="AlphaFoldDB" id="A0A1W9ZV84"/>
<proteinExistence type="predicted"/>
<name>A0A1W9ZV84_MYCAN</name>
<accession>A0A1W9ZV84</accession>
<keyword evidence="4" id="KW-1185">Reference proteome</keyword>
<protein>
    <submittedName>
        <fullName evidence="3">Uncharacterized protein</fullName>
    </submittedName>
</protein>
<feature type="compositionally biased region" description="Pro residues" evidence="2">
    <location>
        <begin position="163"/>
        <end position="174"/>
    </location>
</feature>
<dbReference type="EMBL" id="MVHE01000013">
    <property type="protein sequence ID" value="ORA21720.1"/>
    <property type="molecule type" value="Genomic_DNA"/>
</dbReference>
<dbReference type="RefSeq" id="WP_083113276.1">
    <property type="nucleotide sequence ID" value="NZ_JACKTS010000060.1"/>
</dbReference>
<comment type="caution">
    <text evidence="3">The sequence shown here is derived from an EMBL/GenBank/DDBJ whole genome shotgun (WGS) entry which is preliminary data.</text>
</comment>
<dbReference type="Proteomes" id="UP000192284">
    <property type="component" value="Unassembled WGS sequence"/>
</dbReference>
<keyword evidence="1" id="KW-0175">Coiled coil</keyword>